<sequence length="437" mass="50374">MLLITTTPEFKKVVIKDNERTSKSLFNFGELLSSFFIDILGDIVIDVLTVAFIPLGAGTFLIRAGAKFIKNILLDLARTGKVDWENTFLNLGIDLLFIGASFATKTALNTTKRLAKTNKLAKAIYNTYSTAKKGYDFVKKGIIEKIAEASKKTIQALQKSAKVSQRIKNIITPQKISSLIEQGRTIYQAIKNPFSLITKGASKLKGLINQRVKKTIEKQGLKFWTSIAQKRALNGKISNKLAKKYAQALNKFEKGQIYFNSKWVSGVRVYNPKYWEQTRFISFFLYFKRQATKTKNNPKGKRPLELVMSINKYFEFINASSKGQYYLNNIAWGWILGKGRRILDNLTFNNLDELYVSKDFERFRLSFNKVENQKEALLNDVENLERVKKHRTNKTQSIAYVDKLQNGKYKIKFARNVKDFNSTLYTRQTIYKKQKRR</sequence>
<protein>
    <recommendedName>
        <fullName evidence="4">Pre-toxin TG domain-containing protein</fullName>
    </recommendedName>
</protein>
<geneLocation type="plasmid" evidence="2 3">
    <name>13</name>
</geneLocation>
<reference evidence="2 3" key="1">
    <citation type="submission" date="2019-01" db="EMBL/GenBank/DDBJ databases">
        <authorList>
            <consortium name="Pathogen Informatics"/>
        </authorList>
    </citation>
    <scope>NUCLEOTIDE SEQUENCE [LARGE SCALE GENOMIC DNA]</scope>
    <source>
        <strain evidence="2 3">NCTC10142</strain>
        <plasmid evidence="3">13</plasmid>
    </source>
</reference>
<dbReference type="RefSeq" id="WP_129720546.1">
    <property type="nucleotide sequence ID" value="NZ_LR214986.1"/>
</dbReference>
<feature type="coiled-coil region" evidence="1">
    <location>
        <begin position="367"/>
        <end position="394"/>
    </location>
</feature>
<gene>
    <name evidence="2" type="ORF">NCTC10142_00392</name>
</gene>
<evidence type="ECO:0000256" key="1">
    <source>
        <dbReference type="SAM" id="Coils"/>
    </source>
</evidence>
<accession>A0A449AI57</accession>
<keyword evidence="2" id="KW-0614">Plasmid</keyword>
<dbReference type="Proteomes" id="UP000289506">
    <property type="component" value="Plasmid 13"/>
</dbReference>
<dbReference type="AlphaFoldDB" id="A0A449AI57"/>
<evidence type="ECO:0008006" key="4">
    <source>
        <dbReference type="Google" id="ProtNLM"/>
    </source>
</evidence>
<name>A0A449AI57_9BACT</name>
<evidence type="ECO:0000313" key="2">
    <source>
        <dbReference type="EMBL" id="VEU64636.1"/>
    </source>
</evidence>
<organism evidence="2 3">
    <name type="scientific">Mycoplasmopsis cynos</name>
    <dbReference type="NCBI Taxonomy" id="171284"/>
    <lineage>
        <taxon>Bacteria</taxon>
        <taxon>Bacillati</taxon>
        <taxon>Mycoplasmatota</taxon>
        <taxon>Mycoplasmoidales</taxon>
        <taxon>Metamycoplasmataceae</taxon>
        <taxon>Mycoplasmopsis</taxon>
    </lineage>
</organism>
<proteinExistence type="predicted"/>
<keyword evidence="1" id="KW-0175">Coiled coil</keyword>
<evidence type="ECO:0000313" key="3">
    <source>
        <dbReference type="Proteomes" id="UP000289506"/>
    </source>
</evidence>
<dbReference type="EMBL" id="LR214986">
    <property type="protein sequence ID" value="VEU64636.1"/>
    <property type="molecule type" value="Genomic_DNA"/>
</dbReference>